<evidence type="ECO:0000256" key="1">
    <source>
        <dbReference type="SAM" id="MobiDB-lite"/>
    </source>
</evidence>
<proteinExistence type="predicted"/>
<dbReference type="PANTHER" id="PTHR41244">
    <property type="entry name" value="RHAMNAN SYNTHESIS F"/>
    <property type="match status" value="1"/>
</dbReference>
<protein>
    <recommendedName>
        <fullName evidence="4">Rhamnan synthesis protein F</fullName>
    </recommendedName>
</protein>
<dbReference type="RefSeq" id="WP_062150644.1">
    <property type="nucleotide sequence ID" value="NZ_CP013002.1"/>
</dbReference>
<name>A0A0P0P347_9CAUL</name>
<reference evidence="2 3" key="1">
    <citation type="submission" date="2015-10" db="EMBL/GenBank/DDBJ databases">
        <title>Conservation of the essential genome among Caulobacter and Brevundimonas species.</title>
        <authorList>
            <person name="Scott D."/>
            <person name="Ely B."/>
        </authorList>
    </citation>
    <scope>NUCLEOTIDE SEQUENCE [LARGE SCALE GENOMIC DNA]</scope>
    <source>
        <strain evidence="2 3">CB4</strain>
    </source>
</reference>
<gene>
    <name evidence="2" type="ORF">AQ619_17350</name>
</gene>
<evidence type="ECO:0000313" key="3">
    <source>
        <dbReference type="Proteomes" id="UP000056905"/>
    </source>
</evidence>
<feature type="region of interest" description="Disordered" evidence="1">
    <location>
        <begin position="1"/>
        <end position="23"/>
    </location>
</feature>
<dbReference type="InterPro" id="IPR032719">
    <property type="entry name" value="WbsX"/>
</dbReference>
<dbReference type="Pfam" id="PF05045">
    <property type="entry name" value="RgpF"/>
    <property type="match status" value="1"/>
</dbReference>
<organism evidence="2 3">
    <name type="scientific">Caulobacter henricii</name>
    <dbReference type="NCBI Taxonomy" id="69395"/>
    <lineage>
        <taxon>Bacteria</taxon>
        <taxon>Pseudomonadati</taxon>
        <taxon>Pseudomonadota</taxon>
        <taxon>Alphaproteobacteria</taxon>
        <taxon>Caulobacterales</taxon>
        <taxon>Caulobacteraceae</taxon>
        <taxon>Caulobacter</taxon>
    </lineage>
</organism>
<dbReference type="AlphaFoldDB" id="A0A0P0P347"/>
<dbReference type="InterPro" id="IPR007739">
    <property type="entry name" value="RgpF"/>
</dbReference>
<dbReference type="CDD" id="cd11579">
    <property type="entry name" value="Glyco_tran_WbsX"/>
    <property type="match status" value="1"/>
</dbReference>
<dbReference type="Gene3D" id="3.20.20.80">
    <property type="entry name" value="Glycosidases"/>
    <property type="match status" value="1"/>
</dbReference>
<dbReference type="Proteomes" id="UP000056905">
    <property type="component" value="Chromosome"/>
</dbReference>
<evidence type="ECO:0008006" key="4">
    <source>
        <dbReference type="Google" id="ProtNLM"/>
    </source>
</evidence>
<dbReference type="PANTHER" id="PTHR41244:SF1">
    <property type="entry name" value="GLYCOSYLTRANSFERASE"/>
    <property type="match status" value="1"/>
</dbReference>
<accession>A0A0P0P347</accession>
<dbReference type="STRING" id="69395.AQ619_17350"/>
<keyword evidence="3" id="KW-1185">Reference proteome</keyword>
<sequence length="815" mass="90521">MSERLPAPRKAVEPTGTPGQFRTHAPDAELLLRLTRAEQPPFDDIASVRVTVTLRALEGQVEAPSVLIDWGDGLDQAQPVMLKRLAEDTYVVVAHTNAGALSQVVLLPSSAPGLFELSAFRLEPAAEPAAGAPRLSAPRRLLRAGLRRMAPGTARAVRIALRTLRHPESTLRLVRQTLTPRRQDPWRDAYQHAFNVARHAFSPHFAAPALGPPPRADEAPRVLAFYLPQYHPFPENDQWWGKGFTEWTNVSKATPQFVGHYQPRLPGELGFYDLRVPEVLQAQAALARSAGVDAFCFHYYWFGGKRLLERPLDAFVADPAIDLPFALCWANENWTRRWDGDEQDVLMAQDHSPEDDLALLDDLARYMASPRYVRVGGRPLLILYRPDTLPDAAATLERWRDRARERGLGELFILCTNAFGYSAWREAGFDGQVEFPPHALKKGEITESVERLNPDFNGRVYDYDAVVQDRIAALESRTDPRIYPGVMPSWDNEARKPGCGNIFHQATPQRFHDWAGAALDCSVRLAPADERLVFVNAWNEWGEGAYLEPDRWLGHASAQALRNAVASRAPTPARNHPAVAASQGSEKRHDAVMLFHIFYADLVDDLAQRLAPLRAEMDVIITFPDQWSEAAVEALAAAVPGAVLVPMANRGRDVLPFLTALRIARERGHTVFCKAHTKKSPHRSDGAAWRDRLLDGLMSAERARKALDLFAGDARLGLLAPDSARMLFSDPGVMVHNGEGVDRLSRQLNFRYGPDTAFPAGTMFWGRIAAFEALAGHDLTFEPELGRVDGTLAHAFERSVGCLAEAAGFRVSWDL</sequence>
<dbReference type="KEGG" id="chq:AQ619_17350"/>
<dbReference type="Pfam" id="PF14307">
    <property type="entry name" value="Glyco_tran_WbsX"/>
    <property type="match status" value="1"/>
</dbReference>
<evidence type="ECO:0000313" key="2">
    <source>
        <dbReference type="EMBL" id="ALL14984.1"/>
    </source>
</evidence>
<dbReference type="EMBL" id="CP013002">
    <property type="protein sequence ID" value="ALL14984.1"/>
    <property type="molecule type" value="Genomic_DNA"/>
</dbReference>